<evidence type="ECO:0000256" key="1">
    <source>
        <dbReference type="ARBA" id="ARBA00003582"/>
    </source>
</evidence>
<dbReference type="Pfam" id="PF08409">
    <property type="entry name" value="TMTC_DUF1736"/>
    <property type="match status" value="1"/>
</dbReference>
<feature type="repeat" description="TPR" evidence="16">
    <location>
        <begin position="627"/>
        <end position="660"/>
    </location>
</feature>
<dbReference type="InterPro" id="IPR019734">
    <property type="entry name" value="TPR_rpt"/>
</dbReference>
<dbReference type="OMA" id="HHAININ"/>
<comment type="catalytic activity">
    <reaction evidence="14">
        <text>a di-trans,poly-cis-dolichyl beta-D-mannosyl phosphate + L-threonyl-[protein] = 3-O-(alpha-D-mannosyl)-L-threonyl-[protein] + a di-trans,poly-cis-dolichyl phosphate + H(+)</text>
        <dbReference type="Rhea" id="RHEA:53396"/>
        <dbReference type="Rhea" id="RHEA-COMP:11060"/>
        <dbReference type="Rhea" id="RHEA-COMP:13547"/>
        <dbReference type="Rhea" id="RHEA-COMP:19498"/>
        <dbReference type="Rhea" id="RHEA-COMP:19501"/>
        <dbReference type="ChEBI" id="CHEBI:15378"/>
        <dbReference type="ChEBI" id="CHEBI:30013"/>
        <dbReference type="ChEBI" id="CHEBI:57683"/>
        <dbReference type="ChEBI" id="CHEBI:58211"/>
        <dbReference type="ChEBI" id="CHEBI:137323"/>
        <dbReference type="EC" id="2.4.1.109"/>
    </reaction>
</comment>
<evidence type="ECO:0000256" key="3">
    <source>
        <dbReference type="ARBA" id="ARBA00004240"/>
    </source>
</evidence>
<feature type="repeat" description="TPR" evidence="16">
    <location>
        <begin position="423"/>
        <end position="456"/>
    </location>
</feature>
<evidence type="ECO:0000256" key="12">
    <source>
        <dbReference type="ARBA" id="ARBA00022989"/>
    </source>
</evidence>
<comment type="subcellular location">
    <subcellularLocation>
        <location evidence="3">Endoplasmic reticulum</location>
    </subcellularLocation>
    <subcellularLocation>
        <location evidence="2">Membrane</location>
        <topology evidence="2">Multi-pass membrane protein</topology>
    </subcellularLocation>
</comment>
<evidence type="ECO:0000256" key="11">
    <source>
        <dbReference type="ARBA" id="ARBA00022824"/>
    </source>
</evidence>
<dbReference type="Gene3D" id="1.25.40.10">
    <property type="entry name" value="Tetratricopeptide repeat domain"/>
    <property type="match status" value="3"/>
</dbReference>
<dbReference type="InterPro" id="IPR052346">
    <property type="entry name" value="O-mannosyl-transferase_TMTC"/>
</dbReference>
<evidence type="ECO:0000256" key="16">
    <source>
        <dbReference type="PROSITE-ProRule" id="PRU00339"/>
    </source>
</evidence>
<dbReference type="InterPro" id="IPR011990">
    <property type="entry name" value="TPR-like_helical_dom_sf"/>
</dbReference>
<feature type="domain" description="DUF1736" evidence="18">
    <location>
        <begin position="235"/>
        <end position="306"/>
    </location>
</feature>
<evidence type="ECO:0000256" key="2">
    <source>
        <dbReference type="ARBA" id="ARBA00004141"/>
    </source>
</evidence>
<dbReference type="Proteomes" id="UP000053097">
    <property type="component" value="Unassembled WGS sequence"/>
</dbReference>
<evidence type="ECO:0000313" key="20">
    <source>
        <dbReference type="Proteomes" id="UP000053097"/>
    </source>
</evidence>
<dbReference type="EC" id="2.4.1.109" evidence="6"/>
<evidence type="ECO:0000256" key="10">
    <source>
        <dbReference type="ARBA" id="ARBA00022803"/>
    </source>
</evidence>
<gene>
    <name evidence="19" type="ORF">X777_09062</name>
</gene>
<name>A0A026W8S8_OOCBI</name>
<dbReference type="Pfam" id="PF13181">
    <property type="entry name" value="TPR_8"/>
    <property type="match status" value="2"/>
</dbReference>
<dbReference type="PROSITE" id="PS50005">
    <property type="entry name" value="TPR"/>
    <property type="match status" value="6"/>
</dbReference>
<evidence type="ECO:0000256" key="4">
    <source>
        <dbReference type="ARBA" id="ARBA00004922"/>
    </source>
</evidence>
<keyword evidence="8 17" id="KW-0812">Transmembrane</keyword>
<feature type="repeat" description="TPR" evidence="16">
    <location>
        <begin position="525"/>
        <end position="558"/>
    </location>
</feature>
<comment type="catalytic activity">
    <reaction evidence="15">
        <text>a di-trans,poly-cis-dolichyl beta-D-mannosyl phosphate + L-seryl-[protein] = 3-O-(alpha-D-mannosyl)-L-seryl-[protein] + a di-trans,poly-cis-dolichyl phosphate + H(+)</text>
        <dbReference type="Rhea" id="RHEA:17377"/>
        <dbReference type="Rhea" id="RHEA-COMP:9863"/>
        <dbReference type="Rhea" id="RHEA-COMP:13546"/>
        <dbReference type="Rhea" id="RHEA-COMP:19498"/>
        <dbReference type="Rhea" id="RHEA-COMP:19501"/>
        <dbReference type="ChEBI" id="CHEBI:15378"/>
        <dbReference type="ChEBI" id="CHEBI:29999"/>
        <dbReference type="ChEBI" id="CHEBI:57683"/>
        <dbReference type="ChEBI" id="CHEBI:58211"/>
        <dbReference type="ChEBI" id="CHEBI:137321"/>
        <dbReference type="EC" id="2.4.1.109"/>
    </reaction>
</comment>
<sequence>MEFCQLQDCPSGSRCQNLDDGYECIANATFDGVSTAFTYVYDRTDGTANASDSALDTIEITYRSNTGGTLLHMAPHVGDQHFTVSVLKDTITVSWRLDLENEDLVTFSKAQPDGNWTSLLIRLNNNSVECGFTNPTEESFRVSSNFNFRLWYDLLVTGTVTLGGLSSVLSDRHSYVTVGSKQERRNGIEGNSVDYNEHRLTTAVPPHSMMSVSRLVALVFVATTLLSLRFSVMGFSTPKFQPLDNPASFMDNALLRMLNYNYIYCLNVWLLVCPVWLCFDWSMGCIPLITGYDHRLWAVAVFWLTLGALIAYAFLFRRDETGRYTTVGLAMLMVPFLPASNIFFNVGFVLAERTLYIPSAGYCLLVAVGLQRFSTRFVLPKESSIAYAALIALLFTRSWVRSDQWRSEKELFQSALSVCPLNAKVHYNIAKNAADAGNVDLAKLEYREALRLNPEYAQAMNNLGNLLKDNGQLSEAVGLFKEAVSLQKDFATAWMNLGIAQSALMRYEESEASYFTALRYRSNYPDCFYNLGVLYLERKQHDRALKAWINATKQKPAHRRAWTNMVLLLDDLGRTEEALETASEALKLIPDHAPIYFNIANILGKKGRYQEAEVQFKLAISKSPTDPMIYANFGVLYHRWNKLHAAEQMYRRALQLKPDLYSARNNLQKLYALKASTI</sequence>
<evidence type="ECO:0000256" key="13">
    <source>
        <dbReference type="ARBA" id="ARBA00023136"/>
    </source>
</evidence>
<keyword evidence="9" id="KW-0677">Repeat</keyword>
<evidence type="ECO:0000256" key="17">
    <source>
        <dbReference type="SAM" id="Phobius"/>
    </source>
</evidence>
<feature type="transmembrane region" description="Helical" evidence="17">
    <location>
        <begin position="327"/>
        <end position="349"/>
    </location>
</feature>
<dbReference type="GO" id="GO:0005783">
    <property type="term" value="C:endoplasmic reticulum"/>
    <property type="evidence" value="ECO:0007669"/>
    <property type="project" value="UniProtKB-SubCell"/>
</dbReference>
<dbReference type="SMART" id="SM00028">
    <property type="entry name" value="TPR"/>
    <property type="match status" value="7"/>
</dbReference>
<comment type="pathway">
    <text evidence="4">Protein modification; protein glycosylation.</text>
</comment>
<dbReference type="Pfam" id="PF13432">
    <property type="entry name" value="TPR_16"/>
    <property type="match status" value="2"/>
</dbReference>
<feature type="transmembrane region" description="Helical" evidence="17">
    <location>
        <begin position="215"/>
        <end position="236"/>
    </location>
</feature>
<keyword evidence="11" id="KW-0256">Endoplasmic reticulum</keyword>
<evidence type="ECO:0000313" key="19">
    <source>
        <dbReference type="EMBL" id="EZA52041.1"/>
    </source>
</evidence>
<keyword evidence="7" id="KW-0808">Transferase</keyword>
<dbReference type="GO" id="GO:0004169">
    <property type="term" value="F:dolichyl-phosphate-mannose-protein mannosyltransferase activity"/>
    <property type="evidence" value="ECO:0007669"/>
    <property type="project" value="UniProtKB-EC"/>
</dbReference>
<evidence type="ECO:0000259" key="18">
    <source>
        <dbReference type="Pfam" id="PF08409"/>
    </source>
</evidence>
<evidence type="ECO:0000256" key="9">
    <source>
        <dbReference type="ARBA" id="ARBA00022737"/>
    </source>
</evidence>
<dbReference type="GO" id="GO:0016020">
    <property type="term" value="C:membrane"/>
    <property type="evidence" value="ECO:0007669"/>
    <property type="project" value="UniProtKB-SubCell"/>
</dbReference>
<feature type="transmembrane region" description="Helical" evidence="17">
    <location>
        <begin position="297"/>
        <end position="315"/>
    </location>
</feature>
<evidence type="ECO:0000256" key="6">
    <source>
        <dbReference type="ARBA" id="ARBA00012839"/>
    </source>
</evidence>
<feature type="transmembrane region" description="Helical" evidence="17">
    <location>
        <begin position="257"/>
        <end position="277"/>
    </location>
</feature>
<proteinExistence type="inferred from homology"/>
<evidence type="ECO:0000256" key="5">
    <source>
        <dbReference type="ARBA" id="ARBA00007882"/>
    </source>
</evidence>
<keyword evidence="12 17" id="KW-1133">Transmembrane helix</keyword>
<protein>
    <recommendedName>
        <fullName evidence="6">dolichyl-phosphate-mannose--protein mannosyltransferase</fullName>
        <ecNumber evidence="6">2.4.1.109</ecNumber>
    </recommendedName>
</protein>
<dbReference type="OrthoDB" id="19588at2759"/>
<evidence type="ECO:0000256" key="15">
    <source>
        <dbReference type="ARBA" id="ARBA00045102"/>
    </source>
</evidence>
<dbReference type="SUPFAM" id="SSF48452">
    <property type="entry name" value="TPR-like"/>
    <property type="match status" value="1"/>
</dbReference>
<feature type="repeat" description="TPR" evidence="16">
    <location>
        <begin position="457"/>
        <end position="490"/>
    </location>
</feature>
<comment type="function">
    <text evidence="1">Transfers mannosyl residues to the hydroxyl group of serine or threonine residues.</text>
</comment>
<dbReference type="UniPathway" id="UPA00378"/>
<feature type="repeat" description="TPR" evidence="16">
    <location>
        <begin position="593"/>
        <end position="626"/>
    </location>
</feature>
<dbReference type="GO" id="GO:0030968">
    <property type="term" value="P:endoplasmic reticulum unfolded protein response"/>
    <property type="evidence" value="ECO:0007669"/>
    <property type="project" value="TreeGrafter"/>
</dbReference>
<dbReference type="PANTHER" id="PTHR44227:SF3">
    <property type="entry name" value="PROTEIN O-MANNOSYL-TRANSFERASE TMTC4"/>
    <property type="match status" value="1"/>
</dbReference>
<dbReference type="PANTHER" id="PTHR44227">
    <property type="match status" value="1"/>
</dbReference>
<keyword evidence="20" id="KW-1185">Reference proteome</keyword>
<comment type="similarity">
    <text evidence="5">Belongs to the TMTC family.</text>
</comment>
<evidence type="ECO:0000256" key="8">
    <source>
        <dbReference type="ARBA" id="ARBA00022692"/>
    </source>
</evidence>
<evidence type="ECO:0000256" key="7">
    <source>
        <dbReference type="ARBA" id="ARBA00022679"/>
    </source>
</evidence>
<keyword evidence="13 17" id="KW-0472">Membrane</keyword>
<reference evidence="19 20" key="1">
    <citation type="journal article" date="2014" name="Curr. Biol.">
        <title>The genome of the clonal raider ant Cerapachys biroi.</title>
        <authorList>
            <person name="Oxley P.R."/>
            <person name="Ji L."/>
            <person name="Fetter-Pruneda I."/>
            <person name="McKenzie S.K."/>
            <person name="Li C."/>
            <person name="Hu H."/>
            <person name="Zhang G."/>
            <person name="Kronauer D.J."/>
        </authorList>
    </citation>
    <scope>NUCLEOTIDE SEQUENCE [LARGE SCALE GENOMIC DNA]</scope>
</reference>
<keyword evidence="10 16" id="KW-0802">TPR repeat</keyword>
<dbReference type="EMBL" id="KK107356">
    <property type="protein sequence ID" value="EZA52041.1"/>
    <property type="molecule type" value="Genomic_DNA"/>
</dbReference>
<dbReference type="AlphaFoldDB" id="A0A026W8S8"/>
<dbReference type="InterPro" id="IPR013618">
    <property type="entry name" value="TMTC_DUF1736"/>
</dbReference>
<accession>A0A026W8S8</accession>
<dbReference type="STRING" id="2015173.A0A026W8S8"/>
<organism evidence="19 20">
    <name type="scientific">Ooceraea biroi</name>
    <name type="common">Clonal raider ant</name>
    <name type="synonym">Cerapachys biroi</name>
    <dbReference type="NCBI Taxonomy" id="2015173"/>
    <lineage>
        <taxon>Eukaryota</taxon>
        <taxon>Metazoa</taxon>
        <taxon>Ecdysozoa</taxon>
        <taxon>Arthropoda</taxon>
        <taxon>Hexapoda</taxon>
        <taxon>Insecta</taxon>
        <taxon>Pterygota</taxon>
        <taxon>Neoptera</taxon>
        <taxon>Endopterygota</taxon>
        <taxon>Hymenoptera</taxon>
        <taxon>Apocrita</taxon>
        <taxon>Aculeata</taxon>
        <taxon>Formicoidea</taxon>
        <taxon>Formicidae</taxon>
        <taxon>Dorylinae</taxon>
        <taxon>Ooceraea</taxon>
    </lineage>
</organism>
<evidence type="ECO:0000256" key="14">
    <source>
        <dbReference type="ARBA" id="ARBA00045085"/>
    </source>
</evidence>
<feature type="repeat" description="TPR" evidence="16">
    <location>
        <begin position="559"/>
        <end position="592"/>
    </location>
</feature>